<dbReference type="Pfam" id="PF18671">
    <property type="entry name" value="4HPAD_g_N"/>
    <property type="match status" value="1"/>
</dbReference>
<organism evidence="16 17">
    <name type="scientific">Paenibacillus aceti</name>
    <dbReference type="NCBI Taxonomy" id="1820010"/>
    <lineage>
        <taxon>Bacteria</taxon>
        <taxon>Bacillati</taxon>
        <taxon>Bacillota</taxon>
        <taxon>Bacilli</taxon>
        <taxon>Bacillales</taxon>
        <taxon>Paenibacillaceae</taxon>
        <taxon>Paenibacillus</taxon>
    </lineage>
</organism>
<dbReference type="EMBL" id="BMIW01000001">
    <property type="protein sequence ID" value="GGF83276.1"/>
    <property type="molecule type" value="Genomic_DNA"/>
</dbReference>
<comment type="catalytic activity">
    <reaction evidence="1">
        <text>4-hydroxyphenylacetate + H(+) = 4-methylphenol + CO2</text>
        <dbReference type="Rhea" id="RHEA:22732"/>
        <dbReference type="ChEBI" id="CHEBI:15378"/>
        <dbReference type="ChEBI" id="CHEBI:16526"/>
        <dbReference type="ChEBI" id="CHEBI:17847"/>
        <dbReference type="ChEBI" id="CHEBI:48999"/>
        <dbReference type="EC" id="4.1.1.83"/>
    </reaction>
    <physiologicalReaction direction="left-to-right" evidence="1">
        <dbReference type="Rhea" id="RHEA:22733"/>
    </physiologicalReaction>
</comment>
<dbReference type="Pfam" id="PF18524">
    <property type="entry name" value="HPIP_like"/>
    <property type="match status" value="1"/>
</dbReference>
<name>A0ABQ1VNF1_9BACL</name>
<comment type="caution">
    <text evidence="16">The sequence shown here is derived from an EMBL/GenBank/DDBJ whole genome shotgun (WGS) entry which is preliminary data.</text>
</comment>
<dbReference type="InterPro" id="IPR041125">
    <property type="entry name" value="4HPAD_g_N"/>
</dbReference>
<comment type="similarity">
    <text evidence="4">Belongs to the HPA decarboxylase small subunit family.</text>
</comment>
<dbReference type="InterPro" id="IPR040923">
    <property type="entry name" value="HpdC_C"/>
</dbReference>
<evidence type="ECO:0000313" key="16">
    <source>
        <dbReference type="EMBL" id="GGF83276.1"/>
    </source>
</evidence>
<evidence type="ECO:0000256" key="7">
    <source>
        <dbReference type="ARBA" id="ARBA00022485"/>
    </source>
</evidence>
<keyword evidence="17" id="KW-1185">Reference proteome</keyword>
<reference evidence="17" key="1">
    <citation type="journal article" date="2019" name="Int. J. Syst. Evol. Microbiol.">
        <title>The Global Catalogue of Microorganisms (GCM) 10K type strain sequencing project: providing services to taxonomists for standard genome sequencing and annotation.</title>
        <authorList>
            <consortium name="The Broad Institute Genomics Platform"/>
            <consortium name="The Broad Institute Genome Sequencing Center for Infectious Disease"/>
            <person name="Wu L."/>
            <person name="Ma J."/>
        </authorList>
    </citation>
    <scope>NUCLEOTIDE SEQUENCE [LARGE SCALE GENOMIC DNA]</scope>
    <source>
        <strain evidence="17">CGMCC 1.15420</strain>
    </source>
</reference>
<protein>
    <recommendedName>
        <fullName evidence="6">4-hydroxyphenylacetate decarboxylase small subunit</fullName>
        <ecNumber evidence="5">4.1.1.83</ecNumber>
    </recommendedName>
    <alternativeName>
        <fullName evidence="12">4-hydroxyphenylacetate decarboxylase gamma subunit</fullName>
    </alternativeName>
    <alternativeName>
        <fullName evidence="13">p-hydroxyphenylacetate decarboxylase small subunit</fullName>
    </alternativeName>
</protein>
<gene>
    <name evidence="16" type="ORF">GCM10010913_00970</name>
</gene>
<evidence type="ECO:0000256" key="1">
    <source>
        <dbReference type="ARBA" id="ARBA00000127"/>
    </source>
</evidence>
<feature type="domain" description="4-hydroxyphenylacetate decarboxylase small gamma subunit N-terminal" evidence="15">
    <location>
        <begin position="4"/>
        <end position="33"/>
    </location>
</feature>
<evidence type="ECO:0000256" key="11">
    <source>
        <dbReference type="ARBA" id="ARBA00023239"/>
    </source>
</evidence>
<evidence type="ECO:0000256" key="10">
    <source>
        <dbReference type="ARBA" id="ARBA00023014"/>
    </source>
</evidence>
<evidence type="ECO:0000256" key="9">
    <source>
        <dbReference type="ARBA" id="ARBA00023004"/>
    </source>
</evidence>
<evidence type="ECO:0000259" key="14">
    <source>
        <dbReference type="Pfam" id="PF18524"/>
    </source>
</evidence>
<dbReference type="EC" id="4.1.1.83" evidence="5"/>
<keyword evidence="7" id="KW-0004">4Fe-4S</keyword>
<proteinExistence type="inferred from homology"/>
<evidence type="ECO:0000256" key="3">
    <source>
        <dbReference type="ARBA" id="ARBA00001966"/>
    </source>
</evidence>
<dbReference type="Gene3D" id="2.20.70.100">
    <property type="match status" value="2"/>
</dbReference>
<evidence type="ECO:0000256" key="13">
    <source>
        <dbReference type="ARBA" id="ARBA00032959"/>
    </source>
</evidence>
<evidence type="ECO:0000256" key="6">
    <source>
        <dbReference type="ARBA" id="ARBA00013463"/>
    </source>
</evidence>
<evidence type="ECO:0000259" key="15">
    <source>
        <dbReference type="Pfam" id="PF18671"/>
    </source>
</evidence>
<keyword evidence="9" id="KW-0408">Iron</keyword>
<evidence type="ECO:0000256" key="12">
    <source>
        <dbReference type="ARBA" id="ARBA00029987"/>
    </source>
</evidence>
<evidence type="ECO:0000256" key="2">
    <source>
        <dbReference type="ARBA" id="ARBA00001088"/>
    </source>
</evidence>
<dbReference type="NCBIfam" id="NF033716">
    <property type="entry name" value="glycyl_HPDL_Sma"/>
    <property type="match status" value="1"/>
</dbReference>
<evidence type="ECO:0000313" key="17">
    <source>
        <dbReference type="Proteomes" id="UP000608420"/>
    </source>
</evidence>
<sequence length="93" mass="10513">MCELRHDDCRNFIPVDVAKGICKLTNELVMIDTPVCPECSAIPKCKFCSNYAAGETPFLGECKASKKGFWTYEDLKAFQCEDFAAKKEYTEVK</sequence>
<dbReference type="Proteomes" id="UP000608420">
    <property type="component" value="Unassembled WGS sequence"/>
</dbReference>
<evidence type="ECO:0000256" key="8">
    <source>
        <dbReference type="ARBA" id="ARBA00022723"/>
    </source>
</evidence>
<accession>A0ABQ1VNF1</accession>
<comment type="cofactor">
    <cofactor evidence="3">
        <name>[4Fe-4S] cluster</name>
        <dbReference type="ChEBI" id="CHEBI:49883"/>
    </cofactor>
</comment>
<dbReference type="RefSeq" id="WP_120462702.1">
    <property type="nucleotide sequence ID" value="NZ_BMIW01000001.1"/>
</dbReference>
<keyword evidence="10" id="KW-0411">Iron-sulfur</keyword>
<comment type="catalytic activity">
    <reaction evidence="2">
        <text>3,4-dihydroxyphenylacetate + H(+) = 4-methylcatechol + CO2</text>
        <dbReference type="Rhea" id="RHEA:62556"/>
        <dbReference type="ChEBI" id="CHEBI:15378"/>
        <dbReference type="ChEBI" id="CHEBI:16526"/>
        <dbReference type="ChEBI" id="CHEBI:17254"/>
        <dbReference type="ChEBI" id="CHEBI:17612"/>
        <dbReference type="EC" id="4.1.1.83"/>
    </reaction>
    <physiologicalReaction direction="left-to-right" evidence="2">
        <dbReference type="Rhea" id="RHEA:62557"/>
    </physiologicalReaction>
</comment>
<keyword evidence="8" id="KW-0479">Metal-binding</keyword>
<evidence type="ECO:0000256" key="5">
    <source>
        <dbReference type="ARBA" id="ARBA00012283"/>
    </source>
</evidence>
<feature type="domain" description="4-hydroxyphenylacetate decarboxylase small gamma subunit C-terminal" evidence="14">
    <location>
        <begin position="43"/>
        <end position="81"/>
    </location>
</feature>
<dbReference type="InterPro" id="IPR053727">
    <property type="entry name" value="HPA_decarboxylase_ss_sf"/>
</dbReference>
<evidence type="ECO:0000256" key="4">
    <source>
        <dbReference type="ARBA" id="ARBA00008904"/>
    </source>
</evidence>
<keyword evidence="11" id="KW-0456">Lyase</keyword>